<dbReference type="RefSeq" id="WP_200505969.1">
    <property type="nucleotide sequence ID" value="NZ_JAEHFX010000004.1"/>
</dbReference>
<evidence type="ECO:0008006" key="3">
    <source>
        <dbReference type="Google" id="ProtNLM"/>
    </source>
</evidence>
<proteinExistence type="predicted"/>
<evidence type="ECO:0000313" key="2">
    <source>
        <dbReference type="Proteomes" id="UP000644147"/>
    </source>
</evidence>
<sequence>MRYEFAQRENKDWSFEESKVIHDAFEFMANLPEGDPICTIGQYLSKVTGVKYLLIGRFVPPENDKVQTVCFLNGGQQLANMTYDLKNTPCYGVYQQQVCYYPFGVQEEFPEDFDLVVLGATSYMGAALKDYSGESIGLIVLMHDKTIENPALIDNLLSIVSPAIEKQLAG</sequence>
<protein>
    <recommendedName>
        <fullName evidence="3">GAF domain-containing protein</fullName>
    </recommendedName>
</protein>
<accession>A0ABS1C1D8</accession>
<comment type="caution">
    <text evidence="1">The sequence shown here is derived from an EMBL/GenBank/DDBJ whole genome shotgun (WGS) entry which is preliminary data.</text>
</comment>
<gene>
    <name evidence="1" type="ORF">I5M27_09450</name>
</gene>
<organism evidence="1 2">
    <name type="scientific">Adhaeribacter terrigena</name>
    <dbReference type="NCBI Taxonomy" id="2793070"/>
    <lineage>
        <taxon>Bacteria</taxon>
        <taxon>Pseudomonadati</taxon>
        <taxon>Bacteroidota</taxon>
        <taxon>Cytophagia</taxon>
        <taxon>Cytophagales</taxon>
        <taxon>Hymenobacteraceae</taxon>
        <taxon>Adhaeribacter</taxon>
    </lineage>
</organism>
<keyword evidence="2" id="KW-1185">Reference proteome</keyword>
<name>A0ABS1C1D8_9BACT</name>
<evidence type="ECO:0000313" key="1">
    <source>
        <dbReference type="EMBL" id="MBK0403210.1"/>
    </source>
</evidence>
<dbReference type="Proteomes" id="UP000644147">
    <property type="component" value="Unassembled WGS sequence"/>
</dbReference>
<reference evidence="1 2" key="1">
    <citation type="submission" date="2020-12" db="EMBL/GenBank/DDBJ databases">
        <title>Bacterial novel species Adhaeribacter sp. BT258 isolated from soil.</title>
        <authorList>
            <person name="Jung H.-Y."/>
        </authorList>
    </citation>
    <scope>NUCLEOTIDE SEQUENCE [LARGE SCALE GENOMIC DNA]</scope>
    <source>
        <strain evidence="1 2">BT258</strain>
    </source>
</reference>
<dbReference type="EMBL" id="JAEHFX010000004">
    <property type="protein sequence ID" value="MBK0403210.1"/>
    <property type="molecule type" value="Genomic_DNA"/>
</dbReference>